<reference evidence="2" key="1">
    <citation type="submission" date="2012-02" db="EMBL/GenBank/DDBJ databases">
        <title>Genome sequencing of Giardia lamblia Genotypes A2 and B isolates (DH and GS) and comparative analysis with the genomes of Genotypes A1 and E (WB and Pig).</title>
        <authorList>
            <person name="Adam R."/>
            <person name="Dahlstrom E."/>
            <person name="Martens C."/>
            <person name="Bruno D."/>
            <person name="Barbian K."/>
            <person name="Porcella S.F."/>
            <person name="Nash T."/>
        </authorList>
    </citation>
    <scope>NUCLEOTIDE SEQUENCE</scope>
    <source>
        <strain evidence="2">GS</strain>
    </source>
</reference>
<dbReference type="OrthoDB" id="6427855at2759"/>
<dbReference type="EMBL" id="AHHH01000525">
    <property type="protein sequence ID" value="ESU37921.1"/>
    <property type="molecule type" value="Genomic_DNA"/>
</dbReference>
<name>V6TGN8_GIAIN</name>
<gene>
    <name evidence="1" type="ORF">GSB_154735</name>
</gene>
<sequence length="146" mass="17279">MKLYTCSRRMVRMTDVTRHFFIELKKVKSEPQNILNDMFTAWMIFIKNPKIIPQELIDKYQEIREAFQTLEFVSHDKQSRLDYNDRMKALCDFNSANEKSREEGLVEGEKNARMKMIINMLSKGLSIENVAEYSGLSMQEIENVKK</sequence>
<evidence type="ECO:0000313" key="1">
    <source>
        <dbReference type="EMBL" id="ESU37921.1"/>
    </source>
</evidence>
<dbReference type="VEuPathDB" id="GiardiaDB:GL50581_2037"/>
<dbReference type="AlphaFoldDB" id="V6TGN8"/>
<dbReference type="Pfam" id="PF12784">
    <property type="entry name" value="PDDEXK_2"/>
    <property type="match status" value="1"/>
</dbReference>
<evidence type="ECO:0000313" key="2">
    <source>
        <dbReference type="Proteomes" id="UP000018040"/>
    </source>
</evidence>
<comment type="caution">
    <text evidence="1">The sequence shown here is derived from an EMBL/GenBank/DDBJ whole genome shotgun (WGS) entry which is preliminary data.</text>
</comment>
<dbReference type="NCBIfam" id="TIGR01784">
    <property type="entry name" value="T_den_put_tspse"/>
    <property type="match status" value="1"/>
</dbReference>
<protein>
    <submittedName>
        <fullName evidence="1">Chromosome segregation ATPase</fullName>
    </submittedName>
</protein>
<accession>V6TGN8</accession>
<dbReference type="Proteomes" id="UP000018040">
    <property type="component" value="Unassembled WGS sequence"/>
</dbReference>
<organism evidence="1 2">
    <name type="scientific">Giardia intestinalis</name>
    <name type="common">Giardia lamblia</name>
    <dbReference type="NCBI Taxonomy" id="5741"/>
    <lineage>
        <taxon>Eukaryota</taxon>
        <taxon>Metamonada</taxon>
        <taxon>Diplomonadida</taxon>
        <taxon>Hexamitidae</taxon>
        <taxon>Giardiinae</taxon>
        <taxon>Giardia</taxon>
    </lineage>
</organism>
<reference evidence="1 2" key="2">
    <citation type="journal article" date="2013" name="Genome Biol. Evol.">
        <title>Genome sequencing of Giardia lamblia genotypes A2 and B isolates (DH and GS) and comparative analysis with the genomes of genotypes A1 and E (WB and Pig).</title>
        <authorList>
            <person name="Adam R.D."/>
            <person name="Dahlstrom E.W."/>
            <person name="Martens C.A."/>
            <person name="Bruno D.P."/>
            <person name="Barbian K.D."/>
            <person name="Ricklefs S.M."/>
            <person name="Hernandez M.M."/>
            <person name="Narla N.P."/>
            <person name="Patel R.B."/>
            <person name="Porcella S.F."/>
            <person name="Nash T.E."/>
        </authorList>
    </citation>
    <scope>NUCLEOTIDE SEQUENCE [LARGE SCALE GENOMIC DNA]</scope>
    <source>
        <strain evidence="1 2">GS</strain>
    </source>
</reference>
<proteinExistence type="predicted"/>
<dbReference type="InterPro" id="IPR010106">
    <property type="entry name" value="RpnA"/>
</dbReference>